<evidence type="ECO:0000256" key="5">
    <source>
        <dbReference type="ARBA" id="ARBA00023002"/>
    </source>
</evidence>
<gene>
    <name evidence="7" type="ORF">G3T38_19750</name>
</gene>
<dbReference type="Pfam" id="PF00724">
    <property type="entry name" value="Oxidored_FMN"/>
    <property type="match status" value="1"/>
</dbReference>
<dbReference type="RefSeq" id="WP_163774413.1">
    <property type="nucleotide sequence ID" value="NZ_JAAGXA010000021.1"/>
</dbReference>
<dbReference type="Gene3D" id="3.20.20.70">
    <property type="entry name" value="Aldolase class I"/>
    <property type="match status" value="1"/>
</dbReference>
<dbReference type="GO" id="GO:0003959">
    <property type="term" value="F:NADPH dehydrogenase activity"/>
    <property type="evidence" value="ECO:0007669"/>
    <property type="project" value="InterPro"/>
</dbReference>
<name>A0A6P0HP67_9ACTN</name>
<keyword evidence="4" id="KW-0521">NADP</keyword>
<keyword evidence="3" id="KW-0288">FMN</keyword>
<dbReference type="InterPro" id="IPR044152">
    <property type="entry name" value="YqjM-like"/>
</dbReference>
<sequence length="387" mass="41037">MSPGGSVFDPVVTSPTPPLLLTPTTLRSVTAPNRVWLAPMCQYSATDGVPNDWHLAHLGARVTGGFGLVLTEASAVTPEGRISPEDTGIWNDEQVAAWRRITDFAHTWSPHGSTPIGIQLAHAGRKASTWAPWRGGQDGSGRGRGSVPLDQGGWTTLGPSATAYEGFAEPREMTADDIAAVVTAFGEGARRADEAGFDVVEVHAAHGYLLHQFLSPLANRRTDAYGGSFENRIRLTVEVVDAVRGAWPEEKPVLVRLSATDWVEGGWTPEETTRLAAVLAEHGVDLVDVSSAGLDARQDITTGPGYQVPFATQVRTAGLPVGAVGEITDPAQAEEILATGLADVVLLARAALREPSWPLRAAAGLGVPRRSAPYPAQYTRGAWPDAR</sequence>
<evidence type="ECO:0000313" key="8">
    <source>
        <dbReference type="Proteomes" id="UP000468687"/>
    </source>
</evidence>
<dbReference type="GO" id="GO:0010181">
    <property type="term" value="F:FMN binding"/>
    <property type="evidence" value="ECO:0007669"/>
    <property type="project" value="InterPro"/>
</dbReference>
<dbReference type="EMBL" id="JAAGXA010000021">
    <property type="protein sequence ID" value="NEN80489.1"/>
    <property type="molecule type" value="Genomic_DNA"/>
</dbReference>
<keyword evidence="5" id="KW-0560">Oxidoreductase</keyword>
<accession>A0A6P0HP67</accession>
<comment type="cofactor">
    <cofactor evidence="1">
        <name>FMN</name>
        <dbReference type="ChEBI" id="CHEBI:58210"/>
    </cofactor>
</comment>
<evidence type="ECO:0000313" key="7">
    <source>
        <dbReference type="EMBL" id="NEN80489.1"/>
    </source>
</evidence>
<dbReference type="GO" id="GO:0050661">
    <property type="term" value="F:NADP binding"/>
    <property type="evidence" value="ECO:0007669"/>
    <property type="project" value="InterPro"/>
</dbReference>
<dbReference type="InterPro" id="IPR013785">
    <property type="entry name" value="Aldolase_TIM"/>
</dbReference>
<dbReference type="PANTHER" id="PTHR43303">
    <property type="entry name" value="NADPH DEHYDROGENASE C23G7.10C-RELATED"/>
    <property type="match status" value="1"/>
</dbReference>
<dbReference type="SUPFAM" id="SSF51395">
    <property type="entry name" value="FMN-linked oxidoreductases"/>
    <property type="match status" value="1"/>
</dbReference>
<reference evidence="7 8" key="1">
    <citation type="journal article" date="2014" name="Int. J. Syst. Evol. Microbiol.">
        <title>Nocardioides zeae sp. nov., isolated from the stem of Zea mays.</title>
        <authorList>
            <person name="Glaeser S.P."/>
            <person name="McInroy J.A."/>
            <person name="Busse H.J."/>
            <person name="Kampfer P."/>
        </authorList>
    </citation>
    <scope>NUCLEOTIDE SEQUENCE [LARGE SCALE GENOMIC DNA]</scope>
    <source>
        <strain evidence="7 8">JCM 30728</strain>
    </source>
</reference>
<organism evidence="7 8">
    <name type="scientific">Nocardioides zeae</name>
    <dbReference type="NCBI Taxonomy" id="1457234"/>
    <lineage>
        <taxon>Bacteria</taxon>
        <taxon>Bacillati</taxon>
        <taxon>Actinomycetota</taxon>
        <taxon>Actinomycetes</taxon>
        <taxon>Propionibacteriales</taxon>
        <taxon>Nocardioidaceae</taxon>
        <taxon>Nocardioides</taxon>
    </lineage>
</organism>
<evidence type="ECO:0000256" key="1">
    <source>
        <dbReference type="ARBA" id="ARBA00001917"/>
    </source>
</evidence>
<dbReference type="AlphaFoldDB" id="A0A6P0HP67"/>
<comment type="caution">
    <text evidence="7">The sequence shown here is derived from an EMBL/GenBank/DDBJ whole genome shotgun (WGS) entry which is preliminary data.</text>
</comment>
<evidence type="ECO:0000256" key="3">
    <source>
        <dbReference type="ARBA" id="ARBA00022643"/>
    </source>
</evidence>
<evidence type="ECO:0000256" key="2">
    <source>
        <dbReference type="ARBA" id="ARBA00022630"/>
    </source>
</evidence>
<dbReference type="InterPro" id="IPR001155">
    <property type="entry name" value="OxRdtase_FMN_N"/>
</dbReference>
<feature type="domain" description="NADH:flavin oxidoreductase/NADH oxidase N-terminal" evidence="6">
    <location>
        <begin position="20"/>
        <end position="365"/>
    </location>
</feature>
<evidence type="ECO:0000259" key="6">
    <source>
        <dbReference type="Pfam" id="PF00724"/>
    </source>
</evidence>
<dbReference type="Proteomes" id="UP000468687">
    <property type="component" value="Unassembled WGS sequence"/>
</dbReference>
<protein>
    <submittedName>
        <fullName evidence="7">NADH:flavin oxidoreductase/NADH oxidase</fullName>
    </submittedName>
</protein>
<proteinExistence type="predicted"/>
<evidence type="ECO:0000256" key="4">
    <source>
        <dbReference type="ARBA" id="ARBA00022857"/>
    </source>
</evidence>
<keyword evidence="2" id="KW-0285">Flavoprotein</keyword>
<dbReference type="PANTHER" id="PTHR43303:SF4">
    <property type="entry name" value="NADPH DEHYDROGENASE C23G7.10C-RELATED"/>
    <property type="match status" value="1"/>
</dbReference>
<dbReference type="CDD" id="cd02932">
    <property type="entry name" value="OYE_YqiM_FMN"/>
    <property type="match status" value="1"/>
</dbReference>
<keyword evidence="8" id="KW-1185">Reference proteome</keyword>